<reference evidence="7" key="1">
    <citation type="submission" date="2022-11" db="EMBL/GenBank/DDBJ databases">
        <title>Candidatus Alkanophaga archaea from heated hydrothermal vent sediment oxidize petroleum alkanes.</title>
        <authorList>
            <person name="Zehnle H."/>
            <person name="Laso-Perez R."/>
            <person name="Lipp J."/>
            <person name="Teske A."/>
            <person name="Wegener G."/>
        </authorList>
    </citation>
    <scope>NUCLEOTIDE SEQUENCE</scope>
    <source>
        <strain evidence="7">MCA70</strain>
    </source>
</reference>
<dbReference type="PANTHER" id="PTHR33529">
    <property type="entry name" value="SLR0882 PROTEIN-RELATED"/>
    <property type="match status" value="1"/>
</dbReference>
<proteinExistence type="predicted"/>
<evidence type="ECO:0000256" key="6">
    <source>
        <dbReference type="SAM" id="Phobius"/>
    </source>
</evidence>
<feature type="transmembrane region" description="Helical" evidence="6">
    <location>
        <begin position="270"/>
        <end position="292"/>
    </location>
</feature>
<feature type="transmembrane region" description="Helical" evidence="6">
    <location>
        <begin position="330"/>
        <end position="351"/>
    </location>
</feature>
<accession>A0AAE3P5U6</accession>
<dbReference type="Pfam" id="PF03739">
    <property type="entry name" value="LptF_LptG"/>
    <property type="match status" value="1"/>
</dbReference>
<name>A0AAE3P5U6_9BACT</name>
<feature type="transmembrane region" description="Helical" evidence="6">
    <location>
        <begin position="64"/>
        <end position="81"/>
    </location>
</feature>
<evidence type="ECO:0000256" key="2">
    <source>
        <dbReference type="ARBA" id="ARBA00022475"/>
    </source>
</evidence>
<evidence type="ECO:0000313" key="8">
    <source>
        <dbReference type="Proteomes" id="UP001144110"/>
    </source>
</evidence>
<comment type="subcellular location">
    <subcellularLocation>
        <location evidence="1">Cell membrane</location>
        <topology evidence="1">Multi-pass membrane protein</topology>
    </subcellularLocation>
</comment>
<evidence type="ECO:0000256" key="3">
    <source>
        <dbReference type="ARBA" id="ARBA00022692"/>
    </source>
</evidence>
<evidence type="ECO:0000256" key="4">
    <source>
        <dbReference type="ARBA" id="ARBA00022989"/>
    </source>
</evidence>
<evidence type="ECO:0000256" key="1">
    <source>
        <dbReference type="ARBA" id="ARBA00004651"/>
    </source>
</evidence>
<dbReference type="InterPro" id="IPR005495">
    <property type="entry name" value="LptG/LptF_permease"/>
</dbReference>
<evidence type="ECO:0000313" key="7">
    <source>
        <dbReference type="EMBL" id="MDF2953584.1"/>
    </source>
</evidence>
<dbReference type="PANTHER" id="PTHR33529:SF6">
    <property type="entry name" value="YJGP_YJGQ FAMILY PERMEASE"/>
    <property type="match status" value="1"/>
</dbReference>
<protein>
    <submittedName>
        <fullName evidence="7">Lipopolysaccharide export LptBFGC system</fullName>
    </submittedName>
</protein>
<organism evidence="7 8">
    <name type="scientific">Candidatus Thermodesulfobacterium syntrophicum</name>
    <dbReference type="NCBI Taxonomy" id="3060442"/>
    <lineage>
        <taxon>Bacteria</taxon>
        <taxon>Pseudomonadati</taxon>
        <taxon>Thermodesulfobacteriota</taxon>
        <taxon>Thermodesulfobacteria</taxon>
        <taxon>Thermodesulfobacteriales</taxon>
        <taxon>Thermodesulfobacteriaceae</taxon>
        <taxon>Thermodesulfobacterium</taxon>
    </lineage>
</organism>
<feature type="transmembrane region" description="Helical" evidence="6">
    <location>
        <begin position="102"/>
        <end position="122"/>
    </location>
</feature>
<sequence>MKIYKRYILADLLKINLLLLLIFSSFYFLIDFFEKLGDFLSYKKSFFLFLTYVFWKSWVNLYEFFPFVCGLSGIILLLWLARTGELIAFLSLGFTKKELISIIGTGIFSFALLGGGVINVIFPRAAYLSLYTWDHKIAEEKEQYLVFNEQIFLKGENFYLIAKPLEPKGEYLQDILIVFLTGEEPREIIWAKRAYYKAKHWFFKDVIFQKKEKNFSPVFLKNFKADISLKPDTLVVVEKPLKFLSFKELFERYEFLKMVGRPYKEVLSEMFLKIIYVFIPFFLGFFPLVVFLNNYTPSQIMTPFLKSLILFFTLLIVYFFLQTILRKGMLWAGILLSFFVLSSFLNFVLLLKKK</sequence>
<feature type="transmembrane region" description="Helical" evidence="6">
    <location>
        <begin position="12"/>
        <end position="30"/>
    </location>
</feature>
<dbReference type="AlphaFoldDB" id="A0AAE3P5U6"/>
<evidence type="ECO:0000256" key="5">
    <source>
        <dbReference type="ARBA" id="ARBA00023136"/>
    </source>
</evidence>
<keyword evidence="3 6" id="KW-0812">Transmembrane</keyword>
<keyword evidence="4 6" id="KW-1133">Transmembrane helix</keyword>
<feature type="transmembrane region" description="Helical" evidence="6">
    <location>
        <begin position="304"/>
        <end position="324"/>
    </location>
</feature>
<comment type="caution">
    <text evidence="7">The sequence shown here is derived from an EMBL/GenBank/DDBJ whole genome shotgun (WGS) entry which is preliminary data.</text>
</comment>
<dbReference type="EMBL" id="JAPHEG010000003">
    <property type="protein sequence ID" value="MDF2953584.1"/>
    <property type="molecule type" value="Genomic_DNA"/>
</dbReference>
<keyword evidence="2" id="KW-1003">Cell membrane</keyword>
<dbReference type="GO" id="GO:0015920">
    <property type="term" value="P:lipopolysaccharide transport"/>
    <property type="evidence" value="ECO:0007669"/>
    <property type="project" value="TreeGrafter"/>
</dbReference>
<gene>
    <name evidence="7" type="ORF">OD816_000829</name>
</gene>
<keyword evidence="5 6" id="KW-0472">Membrane</keyword>
<dbReference type="Proteomes" id="UP001144110">
    <property type="component" value="Unassembled WGS sequence"/>
</dbReference>
<dbReference type="GO" id="GO:0043190">
    <property type="term" value="C:ATP-binding cassette (ABC) transporter complex"/>
    <property type="evidence" value="ECO:0007669"/>
    <property type="project" value="TreeGrafter"/>
</dbReference>